<dbReference type="OrthoDB" id="1928976at2759"/>
<name>A0A7J7LZQ6_9MAGN</name>
<evidence type="ECO:0000256" key="1">
    <source>
        <dbReference type="SAM" id="MobiDB-lite"/>
    </source>
</evidence>
<accession>A0A7J7LZQ6</accession>
<evidence type="ECO:0008006" key="4">
    <source>
        <dbReference type="Google" id="ProtNLM"/>
    </source>
</evidence>
<dbReference type="Proteomes" id="UP000541444">
    <property type="component" value="Unassembled WGS sequence"/>
</dbReference>
<sequence>MGNETTQSANKIDKKRKKTLSMTQVREQNANKVVDTTNINDNQIQHPILRNANWFNMDALAKEQESIRKGKMHRTEEMQNSLADNTQTEYEIITAIPFIGIFVQRENNLQTEEITLTHQPSVAANNAPSKCSFAQRARREKERQIVMMDVTINNTYNNTNVGINEENSFTVATSKRALAQPMQELYDKDSSHAKSFRSHIREYNIANAFTSLRVKLDDRILNGRGPKPFSIYRELKHRVWALLPDLGKQAAYAQLYIYDSASTLNTRVSHNPQLNTDVLKIIQDNLIEYNLFVRIYRQTYEVLNDAYSTDNQEVNIHAHLHYSSRTDRCRYNLPSTDEIAVILPRYG</sequence>
<feature type="region of interest" description="Disordered" evidence="1">
    <location>
        <begin position="1"/>
        <end position="23"/>
    </location>
</feature>
<dbReference type="PANTHER" id="PTHR45786">
    <property type="entry name" value="DNA BINDING PROTEIN-LIKE"/>
    <property type="match status" value="1"/>
</dbReference>
<dbReference type="EMBL" id="JACGCM010001859">
    <property type="protein sequence ID" value="KAF6148020.1"/>
    <property type="molecule type" value="Genomic_DNA"/>
</dbReference>
<reference evidence="2 3" key="1">
    <citation type="journal article" date="2020" name="IScience">
        <title>Genome Sequencing of the Endangered Kingdonia uniflora (Circaeasteraceae, Ranunculales) Reveals Potential Mechanisms of Evolutionary Specialization.</title>
        <authorList>
            <person name="Sun Y."/>
            <person name="Deng T."/>
            <person name="Zhang A."/>
            <person name="Moore M.J."/>
            <person name="Landis J.B."/>
            <person name="Lin N."/>
            <person name="Zhang H."/>
            <person name="Zhang X."/>
            <person name="Huang J."/>
            <person name="Zhang X."/>
            <person name="Sun H."/>
            <person name="Wang H."/>
        </authorList>
    </citation>
    <scope>NUCLEOTIDE SEQUENCE [LARGE SCALE GENOMIC DNA]</scope>
    <source>
        <strain evidence="2">TB1705</strain>
        <tissue evidence="2">Leaf</tissue>
    </source>
</reference>
<protein>
    <recommendedName>
        <fullName evidence="4">Helitron helicase-like domain-containing protein</fullName>
    </recommendedName>
</protein>
<dbReference type="PANTHER" id="PTHR45786:SF74">
    <property type="entry name" value="ATP-DEPENDENT DNA HELICASE"/>
    <property type="match status" value="1"/>
</dbReference>
<dbReference type="AlphaFoldDB" id="A0A7J7LZQ6"/>
<gene>
    <name evidence="2" type="ORF">GIB67_024195</name>
</gene>
<organism evidence="2 3">
    <name type="scientific">Kingdonia uniflora</name>
    <dbReference type="NCBI Taxonomy" id="39325"/>
    <lineage>
        <taxon>Eukaryota</taxon>
        <taxon>Viridiplantae</taxon>
        <taxon>Streptophyta</taxon>
        <taxon>Embryophyta</taxon>
        <taxon>Tracheophyta</taxon>
        <taxon>Spermatophyta</taxon>
        <taxon>Magnoliopsida</taxon>
        <taxon>Ranunculales</taxon>
        <taxon>Circaeasteraceae</taxon>
        <taxon>Kingdonia</taxon>
    </lineage>
</organism>
<proteinExistence type="predicted"/>
<evidence type="ECO:0000313" key="3">
    <source>
        <dbReference type="Proteomes" id="UP000541444"/>
    </source>
</evidence>
<feature type="compositionally biased region" description="Polar residues" evidence="1">
    <location>
        <begin position="1"/>
        <end position="10"/>
    </location>
</feature>
<evidence type="ECO:0000313" key="2">
    <source>
        <dbReference type="EMBL" id="KAF6148020.1"/>
    </source>
</evidence>
<keyword evidence="3" id="KW-1185">Reference proteome</keyword>
<comment type="caution">
    <text evidence="2">The sequence shown here is derived from an EMBL/GenBank/DDBJ whole genome shotgun (WGS) entry which is preliminary data.</text>
</comment>